<dbReference type="InterPro" id="IPR012348">
    <property type="entry name" value="RNR-like"/>
</dbReference>
<comment type="function">
    <text evidence="2">Provides the precursors necessary for DNA synthesis. Catalyzes the biosynthesis of deoxyribonucleotides from the corresponding ribonucleotides.</text>
</comment>
<feature type="binding site" evidence="4">
    <location>
        <position position="270"/>
    </location>
    <ligand>
        <name>Fe cation</name>
        <dbReference type="ChEBI" id="CHEBI:24875"/>
        <label>2</label>
    </ligand>
</feature>
<reference evidence="6 7" key="1">
    <citation type="submission" date="2013-08" db="EMBL/GenBank/DDBJ databases">
        <title>draft genome of Halomonas huanghegensis, strain BJGMM-B45T.</title>
        <authorList>
            <person name="Miao C."/>
            <person name="Wan Y."/>
            <person name="Jin W."/>
        </authorList>
    </citation>
    <scope>NUCLEOTIDE SEQUENCE [LARGE SCALE GENOMIC DNA]</scope>
    <source>
        <strain evidence="6 7">BJGMM-B45</strain>
    </source>
</reference>
<dbReference type="eggNOG" id="COG0208">
    <property type="taxonomic scope" value="Bacteria"/>
</dbReference>
<dbReference type="Pfam" id="PF00268">
    <property type="entry name" value="Ribonuc_red_sm"/>
    <property type="match status" value="1"/>
</dbReference>
<keyword evidence="2" id="KW-0215">Deoxyribonucleotide synthesis</keyword>
<dbReference type="EMBL" id="AVBC01000019">
    <property type="protein sequence ID" value="ERL52321.1"/>
    <property type="molecule type" value="Genomic_DNA"/>
</dbReference>
<protein>
    <recommendedName>
        <fullName evidence="2">Ribonucleoside-diphosphate reductase subunit beta</fullName>
        <ecNumber evidence="2">1.17.4.1</ecNumber>
    </recommendedName>
</protein>
<dbReference type="InterPro" id="IPR033909">
    <property type="entry name" value="RNR_small"/>
</dbReference>
<feature type="compositionally biased region" description="Acidic residues" evidence="5">
    <location>
        <begin position="1"/>
        <end position="13"/>
    </location>
</feature>
<accession>W1NAY0</accession>
<sequence>MIDWDEFHEDDTSVAEKPAAGSKTAGSQATGSPAKEPQPAPVAEPEPEVRQSAGDYEVADADRIARARQSLEELDVAAGLEELEMGAARIEVDDKRMINARADLNQLVPFKYEWAWQKYLDGSANHWMPQEVNMNADIALWKSTDGLTPDERRIVERSLGYFSTADSLVANNLVLALYRLITNPECRQYLLRQAFEEAIHTHAYQYCVESLGMDEGEVFNMYREVPSVAAKSAWSLKHTQSLSRSNFQTGTTETDQELLRNLIAFYCVTEGIFFYCGFSQILSMGRRNKMTGVAEQFQYILRDESMHLNFGVDMINQIKIENPQLWTPEFQDECTQMILEGTELEIAYARDTMPRGVLGMNAAIMEEYLHFICNRRLAQIGLKELYPGAQNPFPWMSEIIDLRKEKNFFETRVTEYQVGGALSWD</sequence>
<dbReference type="InterPro" id="IPR000358">
    <property type="entry name" value="RNR_small_fam"/>
</dbReference>
<dbReference type="UniPathway" id="UPA00326"/>
<dbReference type="STRING" id="1178482.AR456_16865"/>
<dbReference type="OrthoDB" id="9766544at2"/>
<feature type="active site" evidence="3">
    <location>
        <position position="204"/>
    </location>
</feature>
<dbReference type="Gene3D" id="1.10.620.20">
    <property type="entry name" value="Ribonucleotide Reductase, subunit A"/>
    <property type="match status" value="1"/>
</dbReference>
<evidence type="ECO:0000313" key="6">
    <source>
        <dbReference type="EMBL" id="ERL52321.1"/>
    </source>
</evidence>
<dbReference type="PIRSF" id="PIRSF000355">
    <property type="entry name" value="NrdB"/>
    <property type="match status" value="1"/>
</dbReference>
<dbReference type="AlphaFoldDB" id="W1NAY0"/>
<gene>
    <name evidence="6" type="ORF">BJB45_10160</name>
</gene>
<dbReference type="Proteomes" id="UP000019113">
    <property type="component" value="Unassembled WGS sequence"/>
</dbReference>
<evidence type="ECO:0000256" key="5">
    <source>
        <dbReference type="SAM" id="MobiDB-lite"/>
    </source>
</evidence>
<proteinExistence type="inferred from homology"/>
<feature type="binding site" evidence="4">
    <location>
        <position position="166"/>
    </location>
    <ligand>
        <name>Fe cation</name>
        <dbReference type="ChEBI" id="CHEBI:24875"/>
        <label>1</label>
    </ligand>
</feature>
<keyword evidence="2" id="KW-0560">Oxidoreductase</keyword>
<organism evidence="6 7">
    <name type="scientific">Halomonas huangheensis</name>
    <dbReference type="NCBI Taxonomy" id="1178482"/>
    <lineage>
        <taxon>Bacteria</taxon>
        <taxon>Pseudomonadati</taxon>
        <taxon>Pseudomonadota</taxon>
        <taxon>Gammaproteobacteria</taxon>
        <taxon>Oceanospirillales</taxon>
        <taxon>Halomonadaceae</taxon>
        <taxon>Halomonas</taxon>
    </lineage>
</organism>
<comment type="similarity">
    <text evidence="1 2">Belongs to the ribonucleoside diphosphate reductase small chain family.</text>
</comment>
<comment type="caution">
    <text evidence="6">The sequence shown here is derived from an EMBL/GenBank/DDBJ whole genome shotgun (WGS) entry which is preliminary data.</text>
</comment>
<dbReference type="KEGG" id="hhu:AR456_16865"/>
<dbReference type="PANTHER" id="PTHR23409">
    <property type="entry name" value="RIBONUCLEOSIDE-DIPHOSPHATE REDUCTASE SMALL CHAIN"/>
    <property type="match status" value="1"/>
</dbReference>
<evidence type="ECO:0000256" key="2">
    <source>
        <dbReference type="PIRNR" id="PIRNR000355"/>
    </source>
</evidence>
<evidence type="ECO:0000256" key="4">
    <source>
        <dbReference type="PIRSR" id="PIRSR000355-2"/>
    </source>
</evidence>
<feature type="region of interest" description="Disordered" evidence="5">
    <location>
        <begin position="1"/>
        <end position="55"/>
    </location>
</feature>
<dbReference type="NCBIfam" id="NF005550">
    <property type="entry name" value="PRK07209.1"/>
    <property type="match status" value="1"/>
</dbReference>
<feature type="binding site" evidence="4">
    <location>
        <position position="304"/>
    </location>
    <ligand>
        <name>Fe cation</name>
        <dbReference type="ChEBI" id="CHEBI:24875"/>
        <label>2</label>
    </ligand>
</feature>
<dbReference type="CDD" id="cd01049">
    <property type="entry name" value="RNRR2"/>
    <property type="match status" value="1"/>
</dbReference>
<dbReference type="GO" id="GO:0004748">
    <property type="term" value="F:ribonucleoside-diphosphate reductase activity, thioredoxin disulfide as acceptor"/>
    <property type="evidence" value="ECO:0007669"/>
    <property type="project" value="UniProtKB-EC"/>
</dbReference>
<dbReference type="EC" id="1.17.4.1" evidence="2"/>
<dbReference type="PATRIC" id="fig|1178482.3.peg.1192"/>
<evidence type="ECO:0000256" key="1">
    <source>
        <dbReference type="ARBA" id="ARBA00009303"/>
    </source>
</evidence>
<keyword evidence="2 4" id="KW-0408">Iron</keyword>
<name>W1NAY0_9GAMM</name>
<keyword evidence="7" id="KW-1185">Reference proteome</keyword>
<dbReference type="NCBIfam" id="NF007186">
    <property type="entry name" value="PRK09614.1-5"/>
    <property type="match status" value="1"/>
</dbReference>
<comment type="catalytic activity">
    <reaction evidence="2">
        <text>a 2'-deoxyribonucleoside 5'-diphosphate + [thioredoxin]-disulfide + H2O = a ribonucleoside 5'-diphosphate + [thioredoxin]-dithiol</text>
        <dbReference type="Rhea" id="RHEA:23252"/>
        <dbReference type="Rhea" id="RHEA-COMP:10698"/>
        <dbReference type="Rhea" id="RHEA-COMP:10700"/>
        <dbReference type="ChEBI" id="CHEBI:15377"/>
        <dbReference type="ChEBI" id="CHEBI:29950"/>
        <dbReference type="ChEBI" id="CHEBI:50058"/>
        <dbReference type="ChEBI" id="CHEBI:57930"/>
        <dbReference type="ChEBI" id="CHEBI:73316"/>
        <dbReference type="EC" id="1.17.4.1"/>
    </reaction>
</comment>
<comment type="cofactor">
    <cofactor evidence="2 4">
        <name>Fe cation</name>
        <dbReference type="ChEBI" id="CHEBI:24875"/>
    </cofactor>
    <text evidence="2 4">Binds 2 iron ions per subunit.</text>
</comment>
<feature type="binding site" evidence="4">
    <location>
        <position position="307"/>
    </location>
    <ligand>
        <name>Fe cation</name>
        <dbReference type="ChEBI" id="CHEBI:24875"/>
        <label>2</label>
    </ligand>
</feature>
<evidence type="ECO:0000313" key="7">
    <source>
        <dbReference type="Proteomes" id="UP000019113"/>
    </source>
</evidence>
<dbReference type="SUPFAM" id="SSF47240">
    <property type="entry name" value="Ferritin-like"/>
    <property type="match status" value="1"/>
</dbReference>
<dbReference type="GO" id="GO:0046872">
    <property type="term" value="F:metal ion binding"/>
    <property type="evidence" value="ECO:0007669"/>
    <property type="project" value="UniProtKB-KW"/>
</dbReference>
<evidence type="ECO:0000256" key="3">
    <source>
        <dbReference type="PIRSR" id="PIRSR000355-1"/>
    </source>
</evidence>
<dbReference type="PANTHER" id="PTHR23409:SF18">
    <property type="entry name" value="RIBONUCLEOSIDE-DIPHOSPHATE REDUCTASE SUBUNIT M2"/>
    <property type="match status" value="1"/>
</dbReference>
<dbReference type="RefSeq" id="WP_021818153.1">
    <property type="nucleotide sequence ID" value="NZ_AVBC01000019.1"/>
</dbReference>
<dbReference type="GO" id="GO:0009263">
    <property type="term" value="P:deoxyribonucleotide biosynthetic process"/>
    <property type="evidence" value="ECO:0007669"/>
    <property type="project" value="UniProtKB-KW"/>
</dbReference>
<dbReference type="InterPro" id="IPR009078">
    <property type="entry name" value="Ferritin-like_SF"/>
</dbReference>
<feature type="binding site" evidence="4">
    <location>
        <position position="197"/>
    </location>
    <ligand>
        <name>Fe cation</name>
        <dbReference type="ChEBI" id="CHEBI:24875"/>
        <label>2</label>
    </ligand>
</feature>
<keyword evidence="2 4" id="KW-0479">Metal-binding</keyword>
<feature type="binding site" evidence="4">
    <location>
        <position position="197"/>
    </location>
    <ligand>
        <name>Fe cation</name>
        <dbReference type="ChEBI" id="CHEBI:24875"/>
        <label>1</label>
    </ligand>
</feature>
<feature type="binding site" evidence="4">
    <location>
        <position position="200"/>
    </location>
    <ligand>
        <name>Fe cation</name>
        <dbReference type="ChEBI" id="CHEBI:24875"/>
        <label>1</label>
    </ligand>
</feature>